<dbReference type="CDD" id="cd00229">
    <property type="entry name" value="SGNH_hydrolase"/>
    <property type="match status" value="1"/>
</dbReference>
<keyword evidence="3" id="KW-0378">Hydrolase</keyword>
<dbReference type="Proteomes" id="UP000193986">
    <property type="component" value="Unassembled WGS sequence"/>
</dbReference>
<keyword evidence="2" id="KW-0812">Transmembrane</keyword>
<evidence type="ECO:0000313" key="4">
    <source>
        <dbReference type="Proteomes" id="UP000193986"/>
    </source>
</evidence>
<evidence type="ECO:0000256" key="1">
    <source>
        <dbReference type="SAM" id="MobiDB-lite"/>
    </source>
</evidence>
<dbReference type="SUPFAM" id="SSF52266">
    <property type="entry name" value="SGNH hydrolase"/>
    <property type="match status" value="1"/>
</dbReference>
<keyword evidence="4" id="KW-1185">Reference proteome</keyword>
<feature type="region of interest" description="Disordered" evidence="1">
    <location>
        <begin position="1"/>
        <end position="54"/>
    </location>
</feature>
<dbReference type="PANTHER" id="PTHR34407">
    <property type="entry name" value="EXPRESSED PROTEIN"/>
    <property type="match status" value="1"/>
</dbReference>
<gene>
    <name evidence="3" type="ORF">BCR39DRAFT_535850</name>
</gene>
<dbReference type="PANTHER" id="PTHR34407:SF1">
    <property type="entry name" value="SGNH HYDROLASE-TYPE ESTERASE DOMAIN-CONTAINING PROTEIN"/>
    <property type="match status" value="1"/>
</dbReference>
<dbReference type="InParanoid" id="A0A1Y2B101"/>
<dbReference type="OrthoDB" id="544608at2759"/>
<reference evidence="3 4" key="1">
    <citation type="submission" date="2016-07" db="EMBL/GenBank/DDBJ databases">
        <title>Pervasive Adenine N6-methylation of Active Genes in Fungi.</title>
        <authorList>
            <consortium name="DOE Joint Genome Institute"/>
            <person name="Mondo S.J."/>
            <person name="Dannebaum R.O."/>
            <person name="Kuo R.C."/>
            <person name="Labutti K."/>
            <person name="Haridas S."/>
            <person name="Kuo A."/>
            <person name="Salamov A."/>
            <person name="Ahrendt S.R."/>
            <person name="Lipzen A."/>
            <person name="Sullivan W."/>
            <person name="Andreopoulos W.B."/>
            <person name="Clum A."/>
            <person name="Lindquist E."/>
            <person name="Daum C."/>
            <person name="Ramamoorthy G.K."/>
            <person name="Gryganskyi A."/>
            <person name="Culley D."/>
            <person name="Magnuson J.K."/>
            <person name="James T.Y."/>
            <person name="O'Malley M.A."/>
            <person name="Stajich J.E."/>
            <person name="Spatafora J.W."/>
            <person name="Visel A."/>
            <person name="Grigoriev I.V."/>
        </authorList>
    </citation>
    <scope>NUCLEOTIDE SEQUENCE [LARGE SCALE GENOMIC DNA]</scope>
    <source>
        <strain evidence="3 4">68-887.2</strain>
    </source>
</reference>
<name>A0A1Y2B101_9TREE</name>
<proteinExistence type="predicted"/>
<dbReference type="Gene3D" id="3.40.50.1110">
    <property type="entry name" value="SGNH hydrolase"/>
    <property type="match status" value="1"/>
</dbReference>
<organism evidence="3 4">
    <name type="scientific">Naematelia encephala</name>
    <dbReference type="NCBI Taxonomy" id="71784"/>
    <lineage>
        <taxon>Eukaryota</taxon>
        <taxon>Fungi</taxon>
        <taxon>Dikarya</taxon>
        <taxon>Basidiomycota</taxon>
        <taxon>Agaricomycotina</taxon>
        <taxon>Tremellomycetes</taxon>
        <taxon>Tremellales</taxon>
        <taxon>Naemateliaceae</taxon>
        <taxon>Naematelia</taxon>
    </lineage>
</organism>
<dbReference type="EMBL" id="MCFC01000033">
    <property type="protein sequence ID" value="ORY28167.1"/>
    <property type="molecule type" value="Genomic_DNA"/>
</dbReference>
<dbReference type="STRING" id="71784.A0A1Y2B101"/>
<dbReference type="GO" id="GO:0016787">
    <property type="term" value="F:hydrolase activity"/>
    <property type="evidence" value="ECO:0007669"/>
    <property type="project" value="UniProtKB-KW"/>
</dbReference>
<feature type="compositionally biased region" description="Basic and acidic residues" evidence="1">
    <location>
        <begin position="1"/>
        <end position="13"/>
    </location>
</feature>
<dbReference type="InterPro" id="IPR036514">
    <property type="entry name" value="SGNH_hydro_sf"/>
</dbReference>
<sequence>MTKRDRIVHDQPHEMSGYPPSSADNSTLSQPLLSSDNDDTSPPSFEPARRRHSTPTLRRRFPGLYLALKKWWKPLIALSTPFFLLFLYALIHPHYPSLPALPKVRIDTTGSNSHIFGHSDAGPFECTCGESVAGERLCRVYNQEGLRSSQLVKGTGARVRKVLQKAREGHSLKVGVLGGSVSACRGVHPSVEHPRGDPAGPGCYTSLFKDWLNQTFPGSEHQVWNGAIGGMDSSYYAFCGAHHIANDVDLIILEFDVNDQTDTIYASFFDQLLRVLLEFKSQPAVVILGMWAPLVAQDQGYGDPQWVHLPIAHYYDIPYVSMKRIIFNHYLRYPESTAKAFYQIDHLHPNARGHRVLSDLLISYLESELCLLSRYGMPAIPPLEETMATEKASNSLVSIPFPFEVNYVQHNDPTSPPDGWEASFDPIPLASMAEEARHFALPETPYRVPPVAMFLPLSDVVDPGKPDPTSARHVLGLPQPKPFCADANYVDNPLKPASAEGWEQYVWDNEKRYWVSKTVGARIRVDIKVNEGRVAVYYFRSQHYELGDMLCWVDDNERGAVNLPGYWDKEINVAVVAYIDEKVTPGNHYVTCEVSAQSSHPNMENHNVRLAAVMAT</sequence>
<comment type="caution">
    <text evidence="3">The sequence shown here is derived from an EMBL/GenBank/DDBJ whole genome shotgun (WGS) entry which is preliminary data.</text>
</comment>
<keyword evidence="2" id="KW-0472">Membrane</keyword>
<protein>
    <submittedName>
        <fullName evidence="3">SGNH hydrolase-type esterase domain-containing protein</fullName>
    </submittedName>
</protein>
<keyword evidence="2" id="KW-1133">Transmembrane helix</keyword>
<evidence type="ECO:0000313" key="3">
    <source>
        <dbReference type="EMBL" id="ORY28167.1"/>
    </source>
</evidence>
<feature type="transmembrane region" description="Helical" evidence="2">
    <location>
        <begin position="75"/>
        <end position="95"/>
    </location>
</feature>
<accession>A0A1Y2B101</accession>
<dbReference type="AlphaFoldDB" id="A0A1Y2B101"/>
<evidence type="ECO:0000256" key="2">
    <source>
        <dbReference type="SAM" id="Phobius"/>
    </source>
</evidence>
<feature type="compositionally biased region" description="Polar residues" evidence="1">
    <location>
        <begin position="22"/>
        <end position="43"/>
    </location>
</feature>